<dbReference type="Proteomes" id="UP001152561">
    <property type="component" value="Unassembled WGS sequence"/>
</dbReference>
<sequence length="348" mass="38932">MKFLDGRDNCFGGASTEQVVEEGDLSSGDVVEPVVKRGKQLHFYFKSGVVNQSSVELENEIDSPKSIVVADIRGIESTQGEFPLGECTRKEHDSLLSDALQSNPGTDVSEMQVESLVGDVRREEHDESINVATEMEKVSQQAAFCANGEYPIDEQTIVIYSDVIAEHLILVCNPFTNKTVVPESVARDTVAQGTPVESDNVNEGSVQFQCGKSSEENDDDFVDIMDITSSVVDMACDIGTPAATKTYKRRKMPELSNVNIRPPISSLKTRGQRARILNVVVGTPSSVWMMYSENNNLHIGVRKGKSYWNENYRRIFPFHYEKDEDDVRFFEKFINPQDLPLEIFKPTE</sequence>
<evidence type="ECO:0000313" key="2">
    <source>
        <dbReference type="Proteomes" id="UP001152561"/>
    </source>
</evidence>
<gene>
    <name evidence="1" type="ORF">K7X08_006962</name>
</gene>
<keyword evidence="2" id="KW-1185">Reference proteome</keyword>
<dbReference type="AlphaFoldDB" id="A0A9Q1LEW4"/>
<organism evidence="1 2">
    <name type="scientific">Anisodus acutangulus</name>
    <dbReference type="NCBI Taxonomy" id="402998"/>
    <lineage>
        <taxon>Eukaryota</taxon>
        <taxon>Viridiplantae</taxon>
        <taxon>Streptophyta</taxon>
        <taxon>Embryophyta</taxon>
        <taxon>Tracheophyta</taxon>
        <taxon>Spermatophyta</taxon>
        <taxon>Magnoliopsida</taxon>
        <taxon>eudicotyledons</taxon>
        <taxon>Gunneridae</taxon>
        <taxon>Pentapetalae</taxon>
        <taxon>asterids</taxon>
        <taxon>lamiids</taxon>
        <taxon>Solanales</taxon>
        <taxon>Solanaceae</taxon>
        <taxon>Solanoideae</taxon>
        <taxon>Hyoscyameae</taxon>
        <taxon>Anisodus</taxon>
    </lineage>
</organism>
<protein>
    <submittedName>
        <fullName evidence="1">Uncharacterized protein</fullName>
    </submittedName>
</protein>
<reference evidence="2" key="1">
    <citation type="journal article" date="2023" name="Proc. Natl. Acad. Sci. U.S.A.">
        <title>Genomic and structural basis for evolution of tropane alkaloid biosynthesis.</title>
        <authorList>
            <person name="Wanga Y.-J."/>
            <person name="Taina T."/>
            <person name="Yua J.-Y."/>
            <person name="Lia J."/>
            <person name="Xua B."/>
            <person name="Chenc J."/>
            <person name="D'Auriad J.C."/>
            <person name="Huanga J.-P."/>
            <person name="Huanga S.-X."/>
        </authorList>
    </citation>
    <scope>NUCLEOTIDE SEQUENCE [LARGE SCALE GENOMIC DNA]</scope>
    <source>
        <strain evidence="2">cv. KIB-2019</strain>
    </source>
</reference>
<comment type="caution">
    <text evidence="1">The sequence shown here is derived from an EMBL/GenBank/DDBJ whole genome shotgun (WGS) entry which is preliminary data.</text>
</comment>
<accession>A0A9Q1LEW4</accession>
<proteinExistence type="predicted"/>
<name>A0A9Q1LEW4_9SOLA</name>
<dbReference type="OrthoDB" id="10644969at2759"/>
<evidence type="ECO:0000313" key="1">
    <source>
        <dbReference type="EMBL" id="KAJ8533638.1"/>
    </source>
</evidence>
<dbReference type="EMBL" id="JAJAGQ010000019">
    <property type="protein sequence ID" value="KAJ8533638.1"/>
    <property type="molecule type" value="Genomic_DNA"/>
</dbReference>